<proteinExistence type="predicted"/>
<reference evidence="2 3" key="1">
    <citation type="submission" date="2024-01" db="EMBL/GenBank/DDBJ databases">
        <title>The genome of the rayed Mediterranean limpet Patella caerulea (Linnaeus, 1758).</title>
        <authorList>
            <person name="Anh-Thu Weber A."/>
            <person name="Halstead-Nussloch G."/>
        </authorList>
    </citation>
    <scope>NUCLEOTIDE SEQUENCE [LARGE SCALE GENOMIC DNA]</scope>
    <source>
        <strain evidence="2">AATW-2023a</strain>
        <tissue evidence="2">Whole specimen</tissue>
    </source>
</reference>
<evidence type="ECO:0000313" key="2">
    <source>
        <dbReference type="EMBL" id="KAK6171651.1"/>
    </source>
</evidence>
<evidence type="ECO:0000256" key="1">
    <source>
        <dbReference type="SAM" id="MobiDB-lite"/>
    </source>
</evidence>
<comment type="caution">
    <text evidence="2">The sequence shown here is derived from an EMBL/GenBank/DDBJ whole genome shotgun (WGS) entry which is preliminary data.</text>
</comment>
<dbReference type="Proteomes" id="UP001347796">
    <property type="component" value="Unassembled WGS sequence"/>
</dbReference>
<dbReference type="AlphaFoldDB" id="A0AAN8J933"/>
<evidence type="ECO:0000313" key="3">
    <source>
        <dbReference type="Proteomes" id="UP001347796"/>
    </source>
</evidence>
<accession>A0AAN8J933</accession>
<sequence>MFVSVSSCHLQLDVLWIVNHELMLVPVALVETNRSLGSGNKSVLGDILTSDVDCPEWIDLNGRFSSLVIDGQARVLSIGKPANAISFGDLADAFTNSIYRSGTTYDRVDVVFDRYRDESIKSQTRQRRSQTTGPIRHVGGRDVPLPHSWTNFIALPGNKADLARYLSEELLENAPHDKEVVVAGGFADEKEVKFHKSTVNLD</sequence>
<feature type="region of interest" description="Disordered" evidence="1">
    <location>
        <begin position="121"/>
        <end position="141"/>
    </location>
</feature>
<gene>
    <name evidence="2" type="ORF">SNE40_018095</name>
</gene>
<dbReference type="EMBL" id="JAZGQO010000013">
    <property type="protein sequence ID" value="KAK6171651.1"/>
    <property type="molecule type" value="Genomic_DNA"/>
</dbReference>
<keyword evidence="3" id="KW-1185">Reference proteome</keyword>
<protein>
    <submittedName>
        <fullName evidence="2">Uncharacterized protein</fullName>
    </submittedName>
</protein>
<name>A0AAN8J933_PATCE</name>
<organism evidence="2 3">
    <name type="scientific">Patella caerulea</name>
    <name type="common">Rayed Mediterranean limpet</name>
    <dbReference type="NCBI Taxonomy" id="87958"/>
    <lineage>
        <taxon>Eukaryota</taxon>
        <taxon>Metazoa</taxon>
        <taxon>Spiralia</taxon>
        <taxon>Lophotrochozoa</taxon>
        <taxon>Mollusca</taxon>
        <taxon>Gastropoda</taxon>
        <taxon>Patellogastropoda</taxon>
        <taxon>Patelloidea</taxon>
        <taxon>Patellidae</taxon>
        <taxon>Patella</taxon>
    </lineage>
</organism>